<keyword evidence="16" id="KW-1185">Reference proteome</keyword>
<dbReference type="OrthoDB" id="337377at2"/>
<dbReference type="CDD" id="cd01347">
    <property type="entry name" value="ligand_gated_channel"/>
    <property type="match status" value="1"/>
</dbReference>
<evidence type="ECO:0000256" key="3">
    <source>
        <dbReference type="ARBA" id="ARBA00022452"/>
    </source>
</evidence>
<evidence type="ECO:0000256" key="5">
    <source>
        <dbReference type="ARBA" id="ARBA00022729"/>
    </source>
</evidence>
<dbReference type="PANTHER" id="PTHR30069:SF29">
    <property type="entry name" value="HEMOGLOBIN AND HEMOGLOBIN-HAPTOGLOBIN-BINDING PROTEIN 1-RELATED"/>
    <property type="match status" value="1"/>
</dbReference>
<keyword evidence="4 10" id="KW-0812">Transmembrane</keyword>
<comment type="subcellular location">
    <subcellularLocation>
        <location evidence="1 10">Cell outer membrane</location>
        <topology evidence="1 10">Multi-pass membrane protein</topology>
    </subcellularLocation>
</comment>
<evidence type="ECO:0000313" key="16">
    <source>
        <dbReference type="Proteomes" id="UP000006048"/>
    </source>
</evidence>
<feature type="signal peptide" evidence="12">
    <location>
        <begin position="1"/>
        <end position="21"/>
    </location>
</feature>
<comment type="similarity">
    <text evidence="10 11">Belongs to the TonB-dependent receptor family.</text>
</comment>
<organism evidence="15 16">
    <name type="scientific">Turneriella parva (strain ATCC BAA-1111 / DSM 21527 / NCTC 11395 / H)</name>
    <name type="common">Leptospira parva</name>
    <dbReference type="NCBI Taxonomy" id="869212"/>
    <lineage>
        <taxon>Bacteria</taxon>
        <taxon>Pseudomonadati</taxon>
        <taxon>Spirochaetota</taxon>
        <taxon>Spirochaetia</taxon>
        <taxon>Leptospirales</taxon>
        <taxon>Leptospiraceae</taxon>
        <taxon>Turneriella</taxon>
    </lineage>
</organism>
<sequence>MFSLPLRFAMLVTALSTGIFAADFSGRVDAEDGKPVEDADVTIPAINRHLHTDAAGIFKFTDLPRGVFAVKITKEGLPSRVVTIDLRNENVELKIRLDYVQLKQDTIIISGYRPADEAEIAQAVTVIEGKKLDRLRGQSLVQTVEDTPGVANFSTGNSIAKPVIRGLPSFRSLVLVDGMREESQQFGDEHGPNIDILDMDRIEIVRGPGSLLYGSDALGGVINVTTPELPRSAEHAKTLSGKVIGNANSNNPGGAGAISLAGAKNDFGYRGNFSYRQAGNTLTPAGAIPNSAYENLNGSGLIGINEKWGMLSLRFSRYDTKLNLPQATNDAAGKLIADPGATTYQRVAHNRLQLKSLIQTSIAKFDIGLTYQQNQRREFEDNINPDPRLNLLLDTFNSEIKAHHAPLGPLLGTIGLSYIYQKNQTLGSEPLIPGYTANSYGAYLFEELRFDAFSIMAGVRGDTRVLSVQQNAQLGNNNETVQNSAMTGSVGAVWRFAPGWSLFANLGRGFRAPTIFELYSTGVHEGAGTYDIGKNDLKSETSVTTDSGIRVRKGKVRAELNGYYNRIDNYVFAVPTGNIQNVDGNAYPEYQTTQGRATIYGGEADGEFAPLKWLTLSAGVDLIYGRNETLGEPLALIPANRYRTGITFSGDKLGSILNPYISLKARYVARKTEISAAERTLYPGFADYTLVSLSTGGDFAVGGQMWTYTIGADNLLNQRYVDYLSRQKLFALNPGVNVYFKITAPFDLVD</sequence>
<dbReference type="PATRIC" id="fig|869212.3.peg.387"/>
<keyword evidence="9 10" id="KW-0998">Cell outer membrane</keyword>
<evidence type="ECO:0000313" key="15">
    <source>
        <dbReference type="EMBL" id="AFM11070.1"/>
    </source>
</evidence>
<feature type="domain" description="TonB-dependent receptor plug" evidence="14">
    <location>
        <begin position="118"/>
        <end position="221"/>
    </location>
</feature>
<keyword evidence="7 10" id="KW-0472">Membrane</keyword>
<evidence type="ECO:0000256" key="12">
    <source>
        <dbReference type="SAM" id="SignalP"/>
    </source>
</evidence>
<dbReference type="GO" id="GO:0009279">
    <property type="term" value="C:cell outer membrane"/>
    <property type="evidence" value="ECO:0007669"/>
    <property type="project" value="UniProtKB-SubCell"/>
</dbReference>
<evidence type="ECO:0000256" key="9">
    <source>
        <dbReference type="ARBA" id="ARBA00023237"/>
    </source>
</evidence>
<dbReference type="GO" id="GO:0044718">
    <property type="term" value="P:siderophore transmembrane transport"/>
    <property type="evidence" value="ECO:0007669"/>
    <property type="project" value="TreeGrafter"/>
</dbReference>
<dbReference type="SUPFAM" id="SSF56935">
    <property type="entry name" value="Porins"/>
    <property type="match status" value="1"/>
</dbReference>
<dbReference type="STRING" id="869212.Turpa_0414"/>
<reference evidence="15 16" key="1">
    <citation type="submission" date="2012-06" db="EMBL/GenBank/DDBJ databases">
        <title>The complete chromosome of genome of Turneriella parva DSM 21527.</title>
        <authorList>
            <consortium name="US DOE Joint Genome Institute (JGI-PGF)"/>
            <person name="Lucas S."/>
            <person name="Han J."/>
            <person name="Lapidus A."/>
            <person name="Bruce D."/>
            <person name="Goodwin L."/>
            <person name="Pitluck S."/>
            <person name="Peters L."/>
            <person name="Kyrpides N."/>
            <person name="Mavromatis K."/>
            <person name="Ivanova N."/>
            <person name="Mikhailova N."/>
            <person name="Chertkov O."/>
            <person name="Detter J.C."/>
            <person name="Tapia R."/>
            <person name="Han C."/>
            <person name="Land M."/>
            <person name="Hauser L."/>
            <person name="Markowitz V."/>
            <person name="Cheng J.-F."/>
            <person name="Hugenholtz P."/>
            <person name="Woyke T."/>
            <person name="Wu D."/>
            <person name="Gronow S."/>
            <person name="Wellnitz S."/>
            <person name="Brambilla E."/>
            <person name="Klenk H.-P."/>
            <person name="Eisen J.A."/>
        </authorList>
    </citation>
    <scope>NUCLEOTIDE SEQUENCE [LARGE SCALE GENOMIC DNA]</scope>
    <source>
        <strain evidence="16">ATCC BAA-1111 / DSM 21527 / NCTC 11395 / H</strain>
    </source>
</reference>
<evidence type="ECO:0000256" key="8">
    <source>
        <dbReference type="ARBA" id="ARBA00023170"/>
    </source>
</evidence>
<dbReference type="InterPro" id="IPR036942">
    <property type="entry name" value="Beta-barrel_TonB_sf"/>
</dbReference>
<dbReference type="Proteomes" id="UP000006048">
    <property type="component" value="Chromosome"/>
</dbReference>
<dbReference type="InterPro" id="IPR037066">
    <property type="entry name" value="Plug_dom_sf"/>
</dbReference>
<feature type="domain" description="TonB-dependent receptor-like beta-barrel" evidence="13">
    <location>
        <begin position="268"/>
        <end position="715"/>
    </location>
</feature>
<dbReference type="Gene3D" id="2.60.40.1120">
    <property type="entry name" value="Carboxypeptidase-like, regulatory domain"/>
    <property type="match status" value="1"/>
</dbReference>
<dbReference type="GO" id="GO:0015344">
    <property type="term" value="F:siderophore uptake transmembrane transporter activity"/>
    <property type="evidence" value="ECO:0007669"/>
    <property type="project" value="TreeGrafter"/>
</dbReference>
<dbReference type="AlphaFoldDB" id="I4B1B3"/>
<dbReference type="InterPro" id="IPR008969">
    <property type="entry name" value="CarboxyPept-like_regulatory"/>
</dbReference>
<dbReference type="InterPro" id="IPR039426">
    <property type="entry name" value="TonB-dep_rcpt-like"/>
</dbReference>
<evidence type="ECO:0000256" key="10">
    <source>
        <dbReference type="PROSITE-ProRule" id="PRU01360"/>
    </source>
</evidence>
<evidence type="ECO:0000259" key="14">
    <source>
        <dbReference type="Pfam" id="PF07715"/>
    </source>
</evidence>
<dbReference type="PROSITE" id="PS52016">
    <property type="entry name" value="TONB_DEPENDENT_REC_3"/>
    <property type="match status" value="1"/>
</dbReference>
<dbReference type="Gene3D" id="2.40.170.20">
    <property type="entry name" value="TonB-dependent receptor, beta-barrel domain"/>
    <property type="match status" value="1"/>
</dbReference>
<feature type="chain" id="PRO_5003685746" evidence="12">
    <location>
        <begin position="22"/>
        <end position="750"/>
    </location>
</feature>
<gene>
    <name evidence="15" type="ordered locus">Turpa_0414</name>
</gene>
<dbReference type="InterPro" id="IPR000531">
    <property type="entry name" value="Beta-barrel_TonB"/>
</dbReference>
<keyword evidence="6 11" id="KW-0798">TonB box</keyword>
<dbReference type="HOGENOM" id="CLU_008287_10_0_12"/>
<dbReference type="Gene3D" id="2.170.130.10">
    <property type="entry name" value="TonB-dependent receptor, plug domain"/>
    <property type="match status" value="1"/>
</dbReference>
<dbReference type="KEGG" id="tpx:Turpa_0414"/>
<dbReference type="PANTHER" id="PTHR30069">
    <property type="entry name" value="TONB-DEPENDENT OUTER MEMBRANE RECEPTOR"/>
    <property type="match status" value="1"/>
</dbReference>
<keyword evidence="3 10" id="KW-1134">Transmembrane beta strand</keyword>
<dbReference type="SUPFAM" id="SSF49464">
    <property type="entry name" value="Carboxypeptidase regulatory domain-like"/>
    <property type="match status" value="1"/>
</dbReference>
<proteinExistence type="inferred from homology"/>
<dbReference type="EMBL" id="CP002959">
    <property type="protein sequence ID" value="AFM11070.1"/>
    <property type="molecule type" value="Genomic_DNA"/>
</dbReference>
<evidence type="ECO:0000256" key="11">
    <source>
        <dbReference type="RuleBase" id="RU003357"/>
    </source>
</evidence>
<evidence type="ECO:0000256" key="4">
    <source>
        <dbReference type="ARBA" id="ARBA00022692"/>
    </source>
</evidence>
<dbReference type="Pfam" id="PF00593">
    <property type="entry name" value="TonB_dep_Rec_b-barrel"/>
    <property type="match status" value="1"/>
</dbReference>
<dbReference type="RefSeq" id="WP_014801590.1">
    <property type="nucleotide sequence ID" value="NC_018020.1"/>
</dbReference>
<keyword evidence="8 15" id="KW-0675">Receptor</keyword>
<accession>I4B1B3</accession>
<name>I4B1B3_TURPD</name>
<evidence type="ECO:0000256" key="6">
    <source>
        <dbReference type="ARBA" id="ARBA00023077"/>
    </source>
</evidence>
<dbReference type="Pfam" id="PF13620">
    <property type="entry name" value="CarboxypepD_reg"/>
    <property type="match status" value="1"/>
</dbReference>
<evidence type="ECO:0000256" key="1">
    <source>
        <dbReference type="ARBA" id="ARBA00004571"/>
    </source>
</evidence>
<dbReference type="InterPro" id="IPR012910">
    <property type="entry name" value="Plug_dom"/>
</dbReference>
<evidence type="ECO:0000256" key="2">
    <source>
        <dbReference type="ARBA" id="ARBA00022448"/>
    </source>
</evidence>
<dbReference type="Pfam" id="PF07715">
    <property type="entry name" value="Plug"/>
    <property type="match status" value="1"/>
</dbReference>
<keyword evidence="5 12" id="KW-0732">Signal</keyword>
<evidence type="ECO:0000256" key="7">
    <source>
        <dbReference type="ARBA" id="ARBA00023136"/>
    </source>
</evidence>
<protein>
    <submittedName>
        <fullName evidence="15">TonB-dependent receptor</fullName>
    </submittedName>
</protein>
<evidence type="ECO:0000259" key="13">
    <source>
        <dbReference type="Pfam" id="PF00593"/>
    </source>
</evidence>
<keyword evidence="2 10" id="KW-0813">Transport</keyword>